<organism evidence="5 6">
    <name type="scientific">Undibacterium luofuense</name>
    <dbReference type="NCBI Taxonomy" id="2828733"/>
    <lineage>
        <taxon>Bacteria</taxon>
        <taxon>Pseudomonadati</taxon>
        <taxon>Pseudomonadota</taxon>
        <taxon>Betaproteobacteria</taxon>
        <taxon>Burkholderiales</taxon>
        <taxon>Oxalobacteraceae</taxon>
        <taxon>Undibacterium</taxon>
    </lineage>
</organism>
<dbReference type="AlphaFoldDB" id="A0A941DTB5"/>
<comment type="similarity">
    <text evidence="1">Belongs to the type-I restriction system S methylase family.</text>
</comment>
<dbReference type="GO" id="GO:0016787">
    <property type="term" value="F:hydrolase activity"/>
    <property type="evidence" value="ECO:0007669"/>
    <property type="project" value="UniProtKB-KW"/>
</dbReference>
<evidence type="ECO:0000256" key="3">
    <source>
        <dbReference type="ARBA" id="ARBA00023125"/>
    </source>
</evidence>
<keyword evidence="2" id="KW-0680">Restriction system</keyword>
<dbReference type="EC" id="3.1.21.-" evidence="5"/>
<dbReference type="Pfam" id="PF01420">
    <property type="entry name" value="Methylase_S"/>
    <property type="match status" value="2"/>
</dbReference>
<dbReference type="InterPro" id="IPR000055">
    <property type="entry name" value="Restrct_endonuc_typeI_TRD"/>
</dbReference>
<dbReference type="Gene3D" id="1.10.287.1120">
    <property type="entry name" value="Bipartite methylase S protein"/>
    <property type="match status" value="1"/>
</dbReference>
<dbReference type="Proteomes" id="UP000680067">
    <property type="component" value="Unassembled WGS sequence"/>
</dbReference>
<dbReference type="SUPFAM" id="SSF116734">
    <property type="entry name" value="DNA methylase specificity domain"/>
    <property type="match status" value="2"/>
</dbReference>
<name>A0A941DTB5_9BURK</name>
<dbReference type="PANTHER" id="PTHR30408">
    <property type="entry name" value="TYPE-1 RESTRICTION ENZYME ECOKI SPECIFICITY PROTEIN"/>
    <property type="match status" value="1"/>
</dbReference>
<sequence length="452" mass="50038">MSRYKAYPEFKDSGIDWIDRVPEEWSNVTLRWASRLYAGGTPSKEVESYWENGTIPWINSGEVNQGQICEASTYITEDAYKNSSAKWIPKGALVMALAGQGKTKGMVAQLAIDATCNQSMAAIVPSKNLNSRYLFWWLSSNYQNIRNMAGGDLRDGLNLDLIAAIGCPVPSAREMEKIANFLDHETAKIDTLIAKQQDLIKLLKEKRQAVISHAVTKGLNPNAPMRDSGVEWLGEVPAHWNVAPLKHLCALLKDGTHLPPPRVDAGIPLLSVRNIIDGKFTFREDDSKISEAEYLKLCRSFIPTQNDVVLAIVGGTIGKVAIIEDMSEFHIQRSIAIFRVKKQLMAHESLANIFGSSNFQNLLWGNVGFSAQPGIYLGTLANFCLPVPPMHEQIEINKYCHSKTQHIDILIEQAALAVELIQERRTALISAAVTGKIDVRDWQAPTAETSAA</sequence>
<dbReference type="EMBL" id="JAGSPN010000013">
    <property type="protein sequence ID" value="MBR7783661.1"/>
    <property type="molecule type" value="Genomic_DNA"/>
</dbReference>
<keyword evidence="6" id="KW-1185">Reference proteome</keyword>
<dbReference type="GO" id="GO:0003677">
    <property type="term" value="F:DNA binding"/>
    <property type="evidence" value="ECO:0007669"/>
    <property type="project" value="UniProtKB-KW"/>
</dbReference>
<keyword evidence="5" id="KW-0378">Hydrolase</keyword>
<dbReference type="GO" id="GO:0004519">
    <property type="term" value="F:endonuclease activity"/>
    <property type="evidence" value="ECO:0007669"/>
    <property type="project" value="UniProtKB-KW"/>
</dbReference>
<keyword evidence="3" id="KW-0238">DNA-binding</keyword>
<reference evidence="5" key="1">
    <citation type="submission" date="2021-04" db="EMBL/GenBank/DDBJ databases">
        <title>novel species isolated from subtropical streams in China.</title>
        <authorList>
            <person name="Lu H."/>
        </authorList>
    </citation>
    <scope>NUCLEOTIDE SEQUENCE</scope>
    <source>
        <strain evidence="5">LFS511W</strain>
    </source>
</reference>
<gene>
    <name evidence="5" type="ORF">KDM89_16060</name>
</gene>
<protein>
    <submittedName>
        <fullName evidence="5">Restriction endonuclease subunit S</fullName>
        <ecNumber evidence="5">3.1.21.-</ecNumber>
    </submittedName>
</protein>
<evidence type="ECO:0000256" key="1">
    <source>
        <dbReference type="ARBA" id="ARBA00010923"/>
    </source>
</evidence>
<accession>A0A941DTB5</accession>
<dbReference type="PANTHER" id="PTHR30408:SF12">
    <property type="entry name" value="TYPE I RESTRICTION ENZYME MJAVIII SPECIFICITY SUBUNIT"/>
    <property type="match status" value="1"/>
</dbReference>
<feature type="domain" description="Type I restriction modification DNA specificity" evidence="4">
    <location>
        <begin position="289"/>
        <end position="402"/>
    </location>
</feature>
<proteinExistence type="inferred from homology"/>
<dbReference type="RefSeq" id="WP_212688931.1">
    <property type="nucleotide sequence ID" value="NZ_JAGSPN010000013.1"/>
</dbReference>
<dbReference type="InterPro" id="IPR044946">
    <property type="entry name" value="Restrct_endonuc_typeI_TRD_sf"/>
</dbReference>
<keyword evidence="5" id="KW-0255">Endonuclease</keyword>
<dbReference type="GO" id="GO:0009307">
    <property type="term" value="P:DNA restriction-modification system"/>
    <property type="evidence" value="ECO:0007669"/>
    <property type="project" value="UniProtKB-KW"/>
</dbReference>
<dbReference type="CDD" id="cd17294">
    <property type="entry name" value="RMtype1_S_MmaC7ORF19P_TRD1-CR1_like"/>
    <property type="match status" value="1"/>
</dbReference>
<comment type="caution">
    <text evidence="5">The sequence shown here is derived from an EMBL/GenBank/DDBJ whole genome shotgun (WGS) entry which is preliminary data.</text>
</comment>
<dbReference type="InterPro" id="IPR052021">
    <property type="entry name" value="Type-I_RS_S_subunit"/>
</dbReference>
<evidence type="ECO:0000259" key="4">
    <source>
        <dbReference type="Pfam" id="PF01420"/>
    </source>
</evidence>
<keyword evidence="5" id="KW-0540">Nuclease</keyword>
<evidence type="ECO:0000313" key="5">
    <source>
        <dbReference type="EMBL" id="MBR7783661.1"/>
    </source>
</evidence>
<feature type="domain" description="Type I restriction modification DNA specificity" evidence="4">
    <location>
        <begin position="22"/>
        <end position="197"/>
    </location>
</feature>
<dbReference type="Gene3D" id="3.90.220.20">
    <property type="entry name" value="DNA methylase specificity domains"/>
    <property type="match status" value="2"/>
</dbReference>
<evidence type="ECO:0000256" key="2">
    <source>
        <dbReference type="ARBA" id="ARBA00022747"/>
    </source>
</evidence>
<evidence type="ECO:0000313" key="6">
    <source>
        <dbReference type="Proteomes" id="UP000680067"/>
    </source>
</evidence>